<reference evidence="3 4" key="1">
    <citation type="journal article" date="2023" name="bioRxiv">
        <title>High-quality genome assemblies of four members of thePodospora anserinaspecies complex.</title>
        <authorList>
            <person name="Ament-Velasquez S.L."/>
            <person name="Vogan A.A."/>
            <person name="Wallerman O."/>
            <person name="Hartmann F."/>
            <person name="Gautier V."/>
            <person name="Silar P."/>
            <person name="Giraud T."/>
            <person name="Johannesson H."/>
        </authorList>
    </citation>
    <scope>NUCLEOTIDE SEQUENCE [LARGE SCALE GENOMIC DNA]</scope>
    <source>
        <strain evidence="3 4">CBS 411.78</strain>
    </source>
</reference>
<feature type="region of interest" description="Disordered" evidence="1">
    <location>
        <begin position="587"/>
        <end position="665"/>
    </location>
</feature>
<dbReference type="RefSeq" id="XP_062768394.1">
    <property type="nucleotide sequence ID" value="XM_062905561.1"/>
</dbReference>
<evidence type="ECO:0000313" key="4">
    <source>
        <dbReference type="Proteomes" id="UP001326199"/>
    </source>
</evidence>
<proteinExistence type="predicted"/>
<name>A0ABR0HP60_9PEZI</name>
<gene>
    <name evidence="3" type="ORF">QC763_0035460</name>
</gene>
<feature type="compositionally biased region" description="Basic and acidic residues" evidence="1">
    <location>
        <begin position="599"/>
        <end position="623"/>
    </location>
</feature>
<dbReference type="Proteomes" id="UP001326199">
    <property type="component" value="Unassembled WGS sequence"/>
</dbReference>
<evidence type="ECO:0000313" key="3">
    <source>
        <dbReference type="EMBL" id="KAK4669724.1"/>
    </source>
</evidence>
<feature type="transmembrane region" description="Helical" evidence="2">
    <location>
        <begin position="333"/>
        <end position="351"/>
    </location>
</feature>
<feature type="transmembrane region" description="Helical" evidence="2">
    <location>
        <begin position="181"/>
        <end position="201"/>
    </location>
</feature>
<feature type="region of interest" description="Disordered" evidence="1">
    <location>
        <begin position="464"/>
        <end position="511"/>
    </location>
</feature>
<feature type="compositionally biased region" description="Acidic residues" evidence="1">
    <location>
        <begin position="624"/>
        <end position="641"/>
    </location>
</feature>
<protein>
    <submittedName>
        <fullName evidence="3">Uncharacterized protein</fullName>
    </submittedName>
</protein>
<keyword evidence="2" id="KW-0812">Transmembrane</keyword>
<feature type="region of interest" description="Disordered" evidence="1">
    <location>
        <begin position="51"/>
        <end position="77"/>
    </location>
</feature>
<dbReference type="EMBL" id="JAFFHB010000002">
    <property type="protein sequence ID" value="KAK4669724.1"/>
    <property type="molecule type" value="Genomic_DNA"/>
</dbReference>
<accession>A0ABR0HP60</accession>
<feature type="region of interest" description="Disordered" evidence="1">
    <location>
        <begin position="212"/>
        <end position="231"/>
    </location>
</feature>
<keyword evidence="2" id="KW-1133">Transmembrane helix</keyword>
<evidence type="ECO:0000256" key="1">
    <source>
        <dbReference type="SAM" id="MobiDB-lite"/>
    </source>
</evidence>
<organism evidence="3 4">
    <name type="scientific">Podospora pseudopauciseta</name>
    <dbReference type="NCBI Taxonomy" id="2093780"/>
    <lineage>
        <taxon>Eukaryota</taxon>
        <taxon>Fungi</taxon>
        <taxon>Dikarya</taxon>
        <taxon>Ascomycota</taxon>
        <taxon>Pezizomycotina</taxon>
        <taxon>Sordariomycetes</taxon>
        <taxon>Sordariomycetidae</taxon>
        <taxon>Sordariales</taxon>
        <taxon>Podosporaceae</taxon>
        <taxon>Podospora</taxon>
    </lineage>
</organism>
<feature type="transmembrane region" description="Helical" evidence="2">
    <location>
        <begin position="126"/>
        <end position="151"/>
    </location>
</feature>
<feature type="compositionally biased region" description="Basic residues" evidence="1">
    <location>
        <begin position="496"/>
        <end position="506"/>
    </location>
</feature>
<keyword evidence="2" id="KW-0472">Membrane</keyword>
<feature type="transmembrane region" description="Helical" evidence="2">
    <location>
        <begin position="157"/>
        <end position="174"/>
    </location>
</feature>
<comment type="caution">
    <text evidence="3">The sequence shown here is derived from an EMBL/GenBank/DDBJ whole genome shotgun (WGS) entry which is preliminary data.</text>
</comment>
<dbReference type="GeneID" id="87925556"/>
<keyword evidence="4" id="KW-1185">Reference proteome</keyword>
<evidence type="ECO:0000256" key="2">
    <source>
        <dbReference type="SAM" id="Phobius"/>
    </source>
</evidence>
<feature type="compositionally biased region" description="Low complexity" evidence="1">
    <location>
        <begin position="62"/>
        <end position="77"/>
    </location>
</feature>
<sequence length="665" mass="74430">MTPIVPALSDGICIPPSLLRRHQQWTPRSSRSCLNTLQPLTLHLASPPLSRCPREVSSSISPTTPTTTTTTTTATTTTTTTTTPTLVYICGSSTMDPLTVLVNSTTAPVSERTSLTLLRTIFGTLYWPWLITKTVTIWSLQTIWSVISFFIISPTRAVFNLATAPFGIVIHIFLELKPLPILLLYAAVIGFTTGALIVFITEQFLALTSTSTSTSTPKRTATPNKPPGAMTYKQQKMDLPVTPGSVDSTSSLSFGTDDDPWDSSATTAVMSSSNQANFLIPATSIKQRPQKPRFQGLLTETIHEESSSNLVISYLLGVFSLVGSILRYLLRLLLFVATPFLLVLRVLYYFVAIGYRHFAPALIWEVICFLAPHRAVLLDTEQAFCRRTGVDWRWLRRRIQLTVAEDKRRWDGWWEEWEFERRKGMPFVVGTMYGDTRRGMGWKERVDEAGLAMLDLGIIEEVEGEGSGKERGDWDERESDIAGTEAGGGKGEGVRNKKKQKRKKVKGKNEFQGGGFGGDDLKYLMGEDVAVESETTATKKKLGSSARKRLKKGREEIIVKNDEEAEPELTSILNKIKEAEEIKAYEGDVDKKNRKKRGYTRDKPFSMLEQKRRVSKEIKKEKEYEADEEEGAGGESEEDKEEEVRERVGETEGWFGSLFDDGVRD</sequence>